<keyword evidence="5 8" id="KW-1133">Transmembrane helix</keyword>
<dbReference type="Proteomes" id="UP000483004">
    <property type="component" value="Unassembled WGS sequence"/>
</dbReference>
<feature type="transmembrane region" description="Helical" evidence="8">
    <location>
        <begin position="123"/>
        <end position="147"/>
    </location>
</feature>
<evidence type="ECO:0000256" key="6">
    <source>
        <dbReference type="ARBA" id="ARBA00023136"/>
    </source>
</evidence>
<dbReference type="InterPro" id="IPR050171">
    <property type="entry name" value="MFS_Transporters"/>
</dbReference>
<feature type="transmembrane region" description="Helical" evidence="8">
    <location>
        <begin position="324"/>
        <end position="344"/>
    </location>
</feature>
<evidence type="ECO:0000256" key="8">
    <source>
        <dbReference type="SAM" id="Phobius"/>
    </source>
</evidence>
<feature type="transmembrane region" description="Helical" evidence="8">
    <location>
        <begin position="298"/>
        <end position="315"/>
    </location>
</feature>
<feature type="transmembrane region" description="Helical" evidence="8">
    <location>
        <begin position="99"/>
        <end position="117"/>
    </location>
</feature>
<gene>
    <name evidence="10" type="ORF">F9B16_04030</name>
</gene>
<evidence type="ECO:0000256" key="1">
    <source>
        <dbReference type="ARBA" id="ARBA00004651"/>
    </source>
</evidence>
<feature type="transmembrane region" description="Helical" evidence="8">
    <location>
        <begin position="257"/>
        <end position="278"/>
    </location>
</feature>
<dbReference type="GO" id="GO:0022857">
    <property type="term" value="F:transmembrane transporter activity"/>
    <property type="evidence" value="ECO:0007669"/>
    <property type="project" value="InterPro"/>
</dbReference>
<dbReference type="InterPro" id="IPR011701">
    <property type="entry name" value="MFS"/>
</dbReference>
<evidence type="ECO:0000256" key="5">
    <source>
        <dbReference type="ARBA" id="ARBA00022989"/>
    </source>
</evidence>
<proteinExistence type="predicted"/>
<feature type="transmembrane region" description="Helical" evidence="8">
    <location>
        <begin position="159"/>
        <end position="178"/>
    </location>
</feature>
<dbReference type="AlphaFoldDB" id="A0A6L3W0Q0"/>
<protein>
    <submittedName>
        <fullName evidence="10">MFS transporter</fullName>
    </submittedName>
</protein>
<dbReference type="CDD" id="cd06174">
    <property type="entry name" value="MFS"/>
    <property type="match status" value="1"/>
</dbReference>
<dbReference type="PROSITE" id="PS50850">
    <property type="entry name" value="MFS"/>
    <property type="match status" value="1"/>
</dbReference>
<dbReference type="GO" id="GO:0005886">
    <property type="term" value="C:plasma membrane"/>
    <property type="evidence" value="ECO:0007669"/>
    <property type="project" value="UniProtKB-SubCell"/>
</dbReference>
<dbReference type="EMBL" id="WBMR01000006">
    <property type="protein sequence ID" value="KAB2388450.1"/>
    <property type="molecule type" value="Genomic_DNA"/>
</dbReference>
<feature type="transmembrane region" description="Helical" evidence="8">
    <location>
        <begin position="69"/>
        <end position="92"/>
    </location>
</feature>
<reference evidence="10 11" key="1">
    <citation type="submission" date="2019-09" db="EMBL/GenBank/DDBJ databases">
        <title>Actinomadura physcomitrii sp. nov., a novel actinomycete isolated from moss [Physcomitrium sphaericum (Ludw) Fuernr].</title>
        <authorList>
            <person name="Liu C."/>
            <person name="Zhuang X."/>
        </authorList>
    </citation>
    <scope>NUCLEOTIDE SEQUENCE [LARGE SCALE GENOMIC DNA]</scope>
    <source>
        <strain evidence="10 11">CYP1-1B</strain>
    </source>
</reference>
<feature type="compositionally biased region" description="Basic residues" evidence="7">
    <location>
        <begin position="513"/>
        <end position="546"/>
    </location>
</feature>
<evidence type="ECO:0000259" key="9">
    <source>
        <dbReference type="PROSITE" id="PS50850"/>
    </source>
</evidence>
<evidence type="ECO:0000256" key="3">
    <source>
        <dbReference type="ARBA" id="ARBA00022475"/>
    </source>
</evidence>
<keyword evidence="2" id="KW-0813">Transport</keyword>
<evidence type="ECO:0000256" key="7">
    <source>
        <dbReference type="SAM" id="MobiDB-lite"/>
    </source>
</evidence>
<keyword evidence="11" id="KW-1185">Reference proteome</keyword>
<keyword evidence="4 8" id="KW-0812">Transmembrane</keyword>
<feature type="transmembrane region" description="Helical" evidence="8">
    <location>
        <begin position="34"/>
        <end position="53"/>
    </location>
</feature>
<dbReference type="PANTHER" id="PTHR23517">
    <property type="entry name" value="RESISTANCE PROTEIN MDTM, PUTATIVE-RELATED-RELATED"/>
    <property type="match status" value="1"/>
</dbReference>
<keyword evidence="6 8" id="KW-0472">Membrane</keyword>
<feature type="transmembrane region" description="Helical" evidence="8">
    <location>
        <begin position="350"/>
        <end position="371"/>
    </location>
</feature>
<sequence length="555" mass="60226">MTTLDHPAAPEPRAAIDRLWKRDLDHYPETGPRVWYLAVVVLATIVLYCEQYVTGGVAPLVLAHFEMSFLFYVNALVIGGLVGAFGALAAGLCDRWGRANLVAYGLGVTGVLTLLVPSMPNKWAFVVLLTVIGMVEGVILVATPALVRDFSPQLGRASAMGFWTLGPVVASLIVSFVANRTLERLDNSWASQYYIMGAFGLAVFAIALVGLRELNPGLRSQVMVSAEDRAKVEARAAQAEASADLGRPWAQMLKFDILAPAAGISIFLIIYYTAVGFFTIYLTTTFGFSTSRANGINTWYWAMDAIALVVVGLVSDRLRVRKPFMAGGTVLAVVMTYVFLTRATHPHTSFAALATIVSLLAVGLAIAYAPWMAAFTETVERRNPALMAHGLAVWGWTTRIAVAGSVFALQYVVSSANTLVSAPEKLAEAKAAQQSGHAPSAGLMHQLADIKQAAADAPHQWQHWWWVCIAAQLLFFALMLPLAGRWSPRAAKADIEAAVSGARGRGPTGPSSRPRRARTRGRAARARPPRPRRTRCRRRVRRRRAARAATVRPRP</sequence>
<comment type="subcellular location">
    <subcellularLocation>
        <location evidence="1">Cell membrane</location>
        <topology evidence="1">Multi-pass membrane protein</topology>
    </subcellularLocation>
</comment>
<feature type="transmembrane region" description="Helical" evidence="8">
    <location>
        <begin position="464"/>
        <end position="483"/>
    </location>
</feature>
<dbReference type="SUPFAM" id="SSF103473">
    <property type="entry name" value="MFS general substrate transporter"/>
    <property type="match status" value="1"/>
</dbReference>
<organism evidence="10 11">
    <name type="scientific">Actinomadura montaniterrae</name>
    <dbReference type="NCBI Taxonomy" id="1803903"/>
    <lineage>
        <taxon>Bacteria</taxon>
        <taxon>Bacillati</taxon>
        <taxon>Actinomycetota</taxon>
        <taxon>Actinomycetes</taxon>
        <taxon>Streptosporangiales</taxon>
        <taxon>Thermomonosporaceae</taxon>
        <taxon>Actinomadura</taxon>
    </lineage>
</organism>
<evidence type="ECO:0000313" key="11">
    <source>
        <dbReference type="Proteomes" id="UP000483004"/>
    </source>
</evidence>
<dbReference type="Gene3D" id="1.20.1250.20">
    <property type="entry name" value="MFS general substrate transporter like domains"/>
    <property type="match status" value="2"/>
</dbReference>
<accession>A0A6L3W0Q0</accession>
<evidence type="ECO:0000313" key="10">
    <source>
        <dbReference type="EMBL" id="KAB2388450.1"/>
    </source>
</evidence>
<evidence type="ECO:0000256" key="2">
    <source>
        <dbReference type="ARBA" id="ARBA00022448"/>
    </source>
</evidence>
<dbReference type="RefSeq" id="WP_151538447.1">
    <property type="nucleotide sequence ID" value="NZ_WBMR01000006.1"/>
</dbReference>
<dbReference type="InterPro" id="IPR020846">
    <property type="entry name" value="MFS_dom"/>
</dbReference>
<keyword evidence="3" id="KW-1003">Cell membrane</keyword>
<dbReference type="Pfam" id="PF07690">
    <property type="entry name" value="MFS_1"/>
    <property type="match status" value="1"/>
</dbReference>
<feature type="transmembrane region" description="Helical" evidence="8">
    <location>
        <begin position="391"/>
        <end position="413"/>
    </location>
</feature>
<feature type="transmembrane region" description="Helical" evidence="8">
    <location>
        <begin position="190"/>
        <end position="211"/>
    </location>
</feature>
<comment type="caution">
    <text evidence="10">The sequence shown here is derived from an EMBL/GenBank/DDBJ whole genome shotgun (WGS) entry which is preliminary data.</text>
</comment>
<feature type="domain" description="Major facilitator superfamily (MFS) profile" evidence="9">
    <location>
        <begin position="36"/>
        <end position="433"/>
    </location>
</feature>
<dbReference type="OrthoDB" id="3761592at2"/>
<name>A0A6L3W0Q0_9ACTN</name>
<evidence type="ECO:0000256" key="4">
    <source>
        <dbReference type="ARBA" id="ARBA00022692"/>
    </source>
</evidence>
<dbReference type="InterPro" id="IPR036259">
    <property type="entry name" value="MFS_trans_sf"/>
</dbReference>
<feature type="region of interest" description="Disordered" evidence="7">
    <location>
        <begin position="499"/>
        <end position="555"/>
    </location>
</feature>